<organism evidence="5 6">
    <name type="scientific">Parasulfuritortus cantonensis</name>
    <dbReference type="NCBI Taxonomy" id="2528202"/>
    <lineage>
        <taxon>Bacteria</taxon>
        <taxon>Pseudomonadati</taxon>
        <taxon>Pseudomonadota</taxon>
        <taxon>Betaproteobacteria</taxon>
        <taxon>Nitrosomonadales</taxon>
        <taxon>Thiobacillaceae</taxon>
        <taxon>Parasulfuritortus</taxon>
    </lineage>
</organism>
<name>A0A4R1BAH2_9PROT</name>
<feature type="domain" description="PAS" evidence="3">
    <location>
        <begin position="134"/>
        <end position="180"/>
    </location>
</feature>
<dbReference type="PROSITE" id="PS50887">
    <property type="entry name" value="GGDEF"/>
    <property type="match status" value="1"/>
</dbReference>
<gene>
    <name evidence="5" type="ORF">EZJ19_09760</name>
</gene>
<dbReference type="NCBIfam" id="TIGR00254">
    <property type="entry name" value="GGDEF"/>
    <property type="match status" value="1"/>
</dbReference>
<reference evidence="5 6" key="1">
    <citation type="submission" date="2019-03" db="EMBL/GenBank/DDBJ databases">
        <title>Genome sequence of Thiobacillaceae bacterium LSR1, a sulfur-oxidizing bacterium isolated from freshwater sediment.</title>
        <authorList>
            <person name="Li S."/>
        </authorList>
    </citation>
    <scope>NUCLEOTIDE SEQUENCE [LARGE SCALE GENOMIC DNA]</scope>
    <source>
        <strain evidence="5 6">LSR1</strain>
    </source>
</reference>
<evidence type="ECO:0000259" key="3">
    <source>
        <dbReference type="PROSITE" id="PS50112"/>
    </source>
</evidence>
<dbReference type="CDD" id="cd00130">
    <property type="entry name" value="PAS"/>
    <property type="match status" value="1"/>
</dbReference>
<keyword evidence="6" id="KW-1185">Reference proteome</keyword>
<dbReference type="GO" id="GO:0006355">
    <property type="term" value="P:regulation of DNA-templated transcription"/>
    <property type="evidence" value="ECO:0007669"/>
    <property type="project" value="InterPro"/>
</dbReference>
<dbReference type="Pfam" id="PF00990">
    <property type="entry name" value="GGDEF"/>
    <property type="match status" value="1"/>
</dbReference>
<feature type="modified residue" description="4-aspartylphosphate" evidence="1">
    <location>
        <position position="62"/>
    </location>
</feature>
<dbReference type="Proteomes" id="UP000295443">
    <property type="component" value="Unassembled WGS sequence"/>
</dbReference>
<dbReference type="PANTHER" id="PTHR46663:SF3">
    <property type="entry name" value="SLL0267 PROTEIN"/>
    <property type="match status" value="1"/>
</dbReference>
<dbReference type="CDD" id="cd17546">
    <property type="entry name" value="REC_hyHK_CKI1_RcsC-like"/>
    <property type="match status" value="1"/>
</dbReference>
<dbReference type="Gene3D" id="3.30.450.20">
    <property type="entry name" value="PAS domain"/>
    <property type="match status" value="1"/>
</dbReference>
<dbReference type="InterPro" id="IPR000160">
    <property type="entry name" value="GGDEF_dom"/>
</dbReference>
<accession>A0A4R1BAH2</accession>
<dbReference type="Pfam" id="PF00989">
    <property type="entry name" value="PAS"/>
    <property type="match status" value="1"/>
</dbReference>
<feature type="domain" description="Response regulatory" evidence="2">
    <location>
        <begin position="13"/>
        <end position="129"/>
    </location>
</feature>
<evidence type="ECO:0000259" key="4">
    <source>
        <dbReference type="PROSITE" id="PS50887"/>
    </source>
</evidence>
<dbReference type="PANTHER" id="PTHR46663">
    <property type="entry name" value="DIGUANYLATE CYCLASE DGCT-RELATED"/>
    <property type="match status" value="1"/>
</dbReference>
<dbReference type="InterPro" id="IPR013767">
    <property type="entry name" value="PAS_fold"/>
</dbReference>
<dbReference type="RefSeq" id="WP_131447052.1">
    <property type="nucleotide sequence ID" value="NZ_SJZB01000035.1"/>
</dbReference>
<dbReference type="GO" id="GO:0003824">
    <property type="term" value="F:catalytic activity"/>
    <property type="evidence" value="ECO:0007669"/>
    <property type="project" value="UniProtKB-ARBA"/>
</dbReference>
<dbReference type="AlphaFoldDB" id="A0A4R1BAH2"/>
<comment type="caution">
    <text evidence="5">The sequence shown here is derived from an EMBL/GenBank/DDBJ whole genome shotgun (WGS) entry which is preliminary data.</text>
</comment>
<dbReference type="InterPro" id="IPR029787">
    <property type="entry name" value="Nucleotide_cyclase"/>
</dbReference>
<dbReference type="InterPro" id="IPR000014">
    <property type="entry name" value="PAS"/>
</dbReference>
<dbReference type="InterPro" id="IPR001789">
    <property type="entry name" value="Sig_transdc_resp-reg_receiver"/>
</dbReference>
<dbReference type="SMART" id="SM00267">
    <property type="entry name" value="GGDEF"/>
    <property type="match status" value="1"/>
</dbReference>
<dbReference type="FunFam" id="3.30.70.270:FF:000001">
    <property type="entry name" value="Diguanylate cyclase domain protein"/>
    <property type="match status" value="1"/>
</dbReference>
<evidence type="ECO:0000313" key="6">
    <source>
        <dbReference type="Proteomes" id="UP000295443"/>
    </source>
</evidence>
<dbReference type="Pfam" id="PF00072">
    <property type="entry name" value="Response_reg"/>
    <property type="match status" value="1"/>
</dbReference>
<dbReference type="Gene3D" id="3.30.70.270">
    <property type="match status" value="1"/>
</dbReference>
<proteinExistence type="predicted"/>
<dbReference type="SUPFAM" id="SSF55785">
    <property type="entry name" value="PYP-like sensor domain (PAS domain)"/>
    <property type="match status" value="1"/>
</dbReference>
<dbReference type="PROSITE" id="PS50110">
    <property type="entry name" value="RESPONSE_REGULATORY"/>
    <property type="match status" value="1"/>
</dbReference>
<dbReference type="Gene3D" id="3.40.50.2300">
    <property type="match status" value="1"/>
</dbReference>
<dbReference type="GO" id="GO:0000160">
    <property type="term" value="P:phosphorelay signal transduction system"/>
    <property type="evidence" value="ECO:0007669"/>
    <property type="project" value="InterPro"/>
</dbReference>
<evidence type="ECO:0000256" key="1">
    <source>
        <dbReference type="PROSITE-ProRule" id="PRU00169"/>
    </source>
</evidence>
<dbReference type="SMART" id="SM00448">
    <property type="entry name" value="REC"/>
    <property type="match status" value="1"/>
</dbReference>
<dbReference type="SMART" id="SM00091">
    <property type="entry name" value="PAS"/>
    <property type="match status" value="1"/>
</dbReference>
<dbReference type="CDD" id="cd01949">
    <property type="entry name" value="GGDEF"/>
    <property type="match status" value="1"/>
</dbReference>
<dbReference type="SUPFAM" id="SSF55073">
    <property type="entry name" value="Nucleotide cyclase"/>
    <property type="match status" value="1"/>
</dbReference>
<dbReference type="SUPFAM" id="SSF52172">
    <property type="entry name" value="CheY-like"/>
    <property type="match status" value="1"/>
</dbReference>
<dbReference type="InterPro" id="IPR043128">
    <property type="entry name" value="Rev_trsase/Diguanyl_cyclase"/>
</dbReference>
<sequence>MNAFAQTNPSGLHILLADDSTATALIVVAYLKRDGHRVTHVTDGQQAVEAFKSDPPDLVLMDVMMPVMDGIEATRRIKAMCTDHWVPLIMITGLSEKKDLIAGLRAGADDYLTKPVDPHELDARINSMLRIINIQRRLHGILDHAFDGIIGTDEAGLIQSFNLAAQHLFGFADAEIIGQNIAVLVADVDGGEAAFRPADVLDRQDSSETADGYKAIGCRKDGSRFLLRLAVTAIHQPDGIQFICLVRDVSQEEAAHQRVEFLAHHDQLTGLPNRASFSERLDATCRRGHGHTSALLFIDLDDFKPINDQYGHDIGDAALQVVARRLRGSLDGRDFVARLGGDEFVALLTDVTDSERAKAIGERLIKAISHPMELLGRTCQVGASIGVAMIDGTAVAPDLVLSAADDGMYSAKRAGKNRVAVSARDSQP</sequence>
<dbReference type="OrthoDB" id="42802at2"/>
<dbReference type="PROSITE" id="PS50112">
    <property type="entry name" value="PAS"/>
    <property type="match status" value="1"/>
</dbReference>
<evidence type="ECO:0000313" key="5">
    <source>
        <dbReference type="EMBL" id="TCJ13927.1"/>
    </source>
</evidence>
<keyword evidence="1" id="KW-0597">Phosphoprotein</keyword>
<dbReference type="EMBL" id="SJZB01000035">
    <property type="protein sequence ID" value="TCJ13927.1"/>
    <property type="molecule type" value="Genomic_DNA"/>
</dbReference>
<protein>
    <submittedName>
        <fullName evidence="5">Diguanylate cyclase</fullName>
    </submittedName>
</protein>
<feature type="domain" description="GGDEF" evidence="4">
    <location>
        <begin position="291"/>
        <end position="424"/>
    </location>
</feature>
<dbReference type="InterPro" id="IPR035965">
    <property type="entry name" value="PAS-like_dom_sf"/>
</dbReference>
<dbReference type="InterPro" id="IPR011006">
    <property type="entry name" value="CheY-like_superfamily"/>
</dbReference>
<dbReference type="InterPro" id="IPR052163">
    <property type="entry name" value="DGC-Regulatory_Protein"/>
</dbReference>
<dbReference type="NCBIfam" id="TIGR00229">
    <property type="entry name" value="sensory_box"/>
    <property type="match status" value="1"/>
</dbReference>
<evidence type="ECO:0000259" key="2">
    <source>
        <dbReference type="PROSITE" id="PS50110"/>
    </source>
</evidence>